<keyword evidence="2" id="KW-1185">Reference proteome</keyword>
<sequence>MARDIRTTPSDKLIIRLGTNQHCSRIFIRTSTRGLQNIVTLSILQPRKEKPATTALSATDRNVMIKVWRNCNLMKLATSGDRPAYKLKATRWSFLNLQLNKEVERETSAAAFPAAIEETPYGAPSASYHASFSLPLIDDPNYEGPNPLLRDSLSNVLVNVPNTKQLLIIGEEHLNIAVTYNELFKCVYNPSIHALMFTYDEAHSHARSSHIDEDDVGIEVCEPDYFVCSVEEEVYMASFISTVLERPVIALLTLHNQVLDRRKVLESLLPRERYLIVDDEAWRYCRGMQRADPRFMGFGWLPVACMSELRGIFKKVDLSCTTLSTIDSDLKRKLDYPHQKTSSASLLLLCIENEVPTSLLATSDRSIAALITTLMQPFQQRGVLVDGHEIDGRIRTRVQASVPEDLPVHQADEGIIANFSLGRQKRRAHAGLFRIQKSNSWAELRFRIVRGLQNLTAYAFLGGLAAQTRSKQFVMERVGKVEGKCPACYWGF</sequence>
<dbReference type="EMBL" id="MU003498">
    <property type="protein sequence ID" value="KAF2474157.1"/>
    <property type="molecule type" value="Genomic_DNA"/>
</dbReference>
<comment type="caution">
    <text evidence="1">The sequence shown here is derived from an EMBL/GenBank/DDBJ whole genome shotgun (WGS) entry which is preliminary data.</text>
</comment>
<name>A0ACB6R762_9PLEO</name>
<accession>A0ACB6R762</accession>
<gene>
    <name evidence="1" type="ORF">BDR25DRAFT_351686</name>
</gene>
<proteinExistence type="predicted"/>
<reference evidence="1" key="1">
    <citation type="journal article" date="2020" name="Stud. Mycol.">
        <title>101 Dothideomycetes genomes: a test case for predicting lifestyles and emergence of pathogens.</title>
        <authorList>
            <person name="Haridas S."/>
            <person name="Albert R."/>
            <person name="Binder M."/>
            <person name="Bloem J."/>
            <person name="Labutti K."/>
            <person name="Salamov A."/>
            <person name="Andreopoulos B."/>
            <person name="Baker S."/>
            <person name="Barry K."/>
            <person name="Bills G."/>
            <person name="Bluhm B."/>
            <person name="Cannon C."/>
            <person name="Castanera R."/>
            <person name="Culley D."/>
            <person name="Daum C."/>
            <person name="Ezra D."/>
            <person name="Gonzalez J."/>
            <person name="Henrissat B."/>
            <person name="Kuo A."/>
            <person name="Liang C."/>
            <person name="Lipzen A."/>
            <person name="Lutzoni F."/>
            <person name="Magnuson J."/>
            <person name="Mondo S."/>
            <person name="Nolan M."/>
            <person name="Ohm R."/>
            <person name="Pangilinan J."/>
            <person name="Park H.-J."/>
            <person name="Ramirez L."/>
            <person name="Alfaro M."/>
            <person name="Sun H."/>
            <person name="Tritt A."/>
            <person name="Yoshinaga Y."/>
            <person name="Zwiers L.-H."/>
            <person name="Turgeon B."/>
            <person name="Goodwin S."/>
            <person name="Spatafora J."/>
            <person name="Crous P."/>
            <person name="Grigoriev I."/>
        </authorList>
    </citation>
    <scope>NUCLEOTIDE SEQUENCE</scope>
    <source>
        <strain evidence="1">ATCC 200398</strain>
    </source>
</reference>
<evidence type="ECO:0000313" key="2">
    <source>
        <dbReference type="Proteomes" id="UP000799755"/>
    </source>
</evidence>
<protein>
    <submittedName>
        <fullName evidence="1">Uncharacterized protein</fullName>
    </submittedName>
</protein>
<organism evidence="1 2">
    <name type="scientific">Lindgomyces ingoldianus</name>
    <dbReference type="NCBI Taxonomy" id="673940"/>
    <lineage>
        <taxon>Eukaryota</taxon>
        <taxon>Fungi</taxon>
        <taxon>Dikarya</taxon>
        <taxon>Ascomycota</taxon>
        <taxon>Pezizomycotina</taxon>
        <taxon>Dothideomycetes</taxon>
        <taxon>Pleosporomycetidae</taxon>
        <taxon>Pleosporales</taxon>
        <taxon>Lindgomycetaceae</taxon>
        <taxon>Lindgomyces</taxon>
    </lineage>
</organism>
<dbReference type="Proteomes" id="UP000799755">
    <property type="component" value="Unassembled WGS sequence"/>
</dbReference>
<evidence type="ECO:0000313" key="1">
    <source>
        <dbReference type="EMBL" id="KAF2474157.1"/>
    </source>
</evidence>